<evidence type="ECO:0000256" key="1">
    <source>
        <dbReference type="SAM" id="MobiDB-lite"/>
    </source>
</evidence>
<gene>
    <name evidence="2" type="ORF">B0I32_10376</name>
</gene>
<feature type="region of interest" description="Disordered" evidence="1">
    <location>
        <begin position="12"/>
        <end position="32"/>
    </location>
</feature>
<evidence type="ECO:0000313" key="2">
    <source>
        <dbReference type="EMBL" id="PRX68115.1"/>
    </source>
</evidence>
<dbReference type="Proteomes" id="UP000238312">
    <property type="component" value="Unassembled WGS sequence"/>
</dbReference>
<proteinExistence type="predicted"/>
<sequence length="32" mass="3112">MLSAAPKLSAALKPVGAAEAVGDAGARTRHPP</sequence>
<comment type="caution">
    <text evidence="2">The sequence shown here is derived from an EMBL/GenBank/DDBJ whole genome shotgun (WGS) entry which is preliminary data.</text>
</comment>
<evidence type="ECO:0000313" key="3">
    <source>
        <dbReference type="Proteomes" id="UP000238312"/>
    </source>
</evidence>
<feature type="compositionally biased region" description="Low complexity" evidence="1">
    <location>
        <begin position="12"/>
        <end position="25"/>
    </location>
</feature>
<keyword evidence="3" id="KW-1185">Reference proteome</keyword>
<dbReference type="AlphaFoldDB" id="A0A2T0N6G5"/>
<reference evidence="2 3" key="1">
    <citation type="submission" date="2018-03" db="EMBL/GenBank/DDBJ databases">
        <title>Genomic Encyclopedia of Type Strains, Phase III (KMG-III): the genomes of soil and plant-associated and newly described type strains.</title>
        <authorList>
            <person name="Whitman W."/>
        </authorList>
    </citation>
    <scope>NUCLEOTIDE SEQUENCE [LARGE SCALE GENOMIC DNA]</scope>
    <source>
        <strain evidence="2 3">CGMCC 4.7104</strain>
    </source>
</reference>
<organism evidence="2 3">
    <name type="scientific">Nonomuraea fuscirosea</name>
    <dbReference type="NCBI Taxonomy" id="1291556"/>
    <lineage>
        <taxon>Bacteria</taxon>
        <taxon>Bacillati</taxon>
        <taxon>Actinomycetota</taxon>
        <taxon>Actinomycetes</taxon>
        <taxon>Streptosporangiales</taxon>
        <taxon>Streptosporangiaceae</taxon>
        <taxon>Nonomuraea</taxon>
    </lineage>
</organism>
<dbReference type="EMBL" id="PVNG01000003">
    <property type="protein sequence ID" value="PRX68115.1"/>
    <property type="molecule type" value="Genomic_DNA"/>
</dbReference>
<protein>
    <submittedName>
        <fullName evidence="2">Uncharacterized protein</fullName>
    </submittedName>
</protein>
<accession>A0A2T0N6G5</accession>
<name>A0A2T0N6G5_9ACTN</name>